<dbReference type="Proteomes" id="UP001235939">
    <property type="component" value="Chromosome 23"/>
</dbReference>
<reference evidence="2 3" key="1">
    <citation type="submission" date="2022-03" db="EMBL/GenBank/DDBJ databases">
        <title>A chromosomal length assembly of Cordylochernes scorpioides.</title>
        <authorList>
            <person name="Zeh D."/>
            <person name="Zeh J."/>
        </authorList>
    </citation>
    <scope>NUCLEOTIDE SEQUENCE [LARGE SCALE GENOMIC DNA]</scope>
    <source>
        <strain evidence="2">IN4F17</strain>
        <tissue evidence="2">Whole Body</tissue>
    </source>
</reference>
<evidence type="ECO:0000256" key="1">
    <source>
        <dbReference type="SAM" id="MobiDB-lite"/>
    </source>
</evidence>
<keyword evidence="3" id="KW-1185">Reference proteome</keyword>
<gene>
    <name evidence="2" type="ORF">LAZ67_23001635</name>
</gene>
<dbReference type="Gene3D" id="1.10.10.1450">
    <property type="match status" value="1"/>
</dbReference>
<dbReference type="PANTHER" id="PTHR46060">
    <property type="entry name" value="MARINER MOS1 TRANSPOSASE-LIKE PROTEIN"/>
    <property type="match status" value="1"/>
</dbReference>
<proteinExistence type="predicted"/>
<organism evidence="2 3">
    <name type="scientific">Cordylochernes scorpioides</name>
    <dbReference type="NCBI Taxonomy" id="51811"/>
    <lineage>
        <taxon>Eukaryota</taxon>
        <taxon>Metazoa</taxon>
        <taxon>Ecdysozoa</taxon>
        <taxon>Arthropoda</taxon>
        <taxon>Chelicerata</taxon>
        <taxon>Arachnida</taxon>
        <taxon>Pseudoscorpiones</taxon>
        <taxon>Cheliferoidea</taxon>
        <taxon>Chernetidae</taxon>
        <taxon>Cordylochernes</taxon>
    </lineage>
</organism>
<sequence>MPSFEQRANIKFSVKLIRFFTEILALMNEAYGDEKLSQTQVYFWYKGFKDGRKSNAEYSRSGQPLTSTTNRNIGQKKKVRPDNSKGKVILVVFFDYQGLVYHEFIKDRFLLINRHTNKYLCTFVMRYRTKRNQLVKSKYWKLLHIEGMENNRRKLWLKIIRLSPSPQAASIEETKPFPVRNLFVPFLLDVQTLLSGISVCLFHLCPSCVAFHHDCTVELTSRFV</sequence>
<dbReference type="PANTHER" id="PTHR46060:SF1">
    <property type="entry name" value="MARINER MOS1 TRANSPOSASE-LIKE PROTEIN"/>
    <property type="match status" value="1"/>
</dbReference>
<evidence type="ECO:0000313" key="3">
    <source>
        <dbReference type="Proteomes" id="UP001235939"/>
    </source>
</evidence>
<feature type="region of interest" description="Disordered" evidence="1">
    <location>
        <begin position="55"/>
        <end position="80"/>
    </location>
</feature>
<evidence type="ECO:0008006" key="4">
    <source>
        <dbReference type="Google" id="ProtNLM"/>
    </source>
</evidence>
<evidence type="ECO:0000313" key="2">
    <source>
        <dbReference type="EMBL" id="UYV83614.1"/>
    </source>
</evidence>
<dbReference type="EMBL" id="CP092885">
    <property type="protein sequence ID" value="UYV83614.1"/>
    <property type="molecule type" value="Genomic_DNA"/>
</dbReference>
<dbReference type="InterPro" id="IPR052709">
    <property type="entry name" value="Transposase-MT_Hybrid"/>
</dbReference>
<protein>
    <recommendedName>
        <fullName evidence="4">Mos1 transposase HTH domain-containing protein</fullName>
    </recommendedName>
</protein>
<feature type="compositionally biased region" description="Polar residues" evidence="1">
    <location>
        <begin position="56"/>
        <end position="73"/>
    </location>
</feature>
<accession>A0ABY6LSV4</accession>
<name>A0ABY6LSV4_9ARAC</name>